<dbReference type="InParanoid" id="D8U9G5"/>
<dbReference type="OrthoDB" id="542469at2759"/>
<feature type="compositionally biased region" description="Low complexity" evidence="1">
    <location>
        <begin position="401"/>
        <end position="414"/>
    </location>
</feature>
<feature type="region of interest" description="Disordered" evidence="1">
    <location>
        <begin position="236"/>
        <end position="263"/>
    </location>
</feature>
<feature type="compositionally biased region" description="Basic and acidic residues" evidence="1">
    <location>
        <begin position="417"/>
        <end position="426"/>
    </location>
</feature>
<dbReference type="EMBL" id="GL378371">
    <property type="protein sequence ID" value="EFJ43636.1"/>
    <property type="molecule type" value="Genomic_DNA"/>
</dbReference>
<feature type="compositionally biased region" description="Polar residues" evidence="1">
    <location>
        <begin position="53"/>
        <end position="63"/>
    </location>
</feature>
<dbReference type="Proteomes" id="UP000001058">
    <property type="component" value="Unassembled WGS sequence"/>
</dbReference>
<reference evidence="2 3" key="1">
    <citation type="journal article" date="2010" name="Science">
        <title>Genomic analysis of organismal complexity in the multicellular green alga Volvox carteri.</title>
        <authorList>
            <person name="Prochnik S.E."/>
            <person name="Umen J."/>
            <person name="Nedelcu A.M."/>
            <person name="Hallmann A."/>
            <person name="Miller S.M."/>
            <person name="Nishii I."/>
            <person name="Ferris P."/>
            <person name="Kuo A."/>
            <person name="Mitros T."/>
            <person name="Fritz-Laylin L.K."/>
            <person name="Hellsten U."/>
            <person name="Chapman J."/>
            <person name="Simakov O."/>
            <person name="Rensing S.A."/>
            <person name="Terry A."/>
            <person name="Pangilinan J."/>
            <person name="Kapitonov V."/>
            <person name="Jurka J."/>
            <person name="Salamov A."/>
            <person name="Shapiro H."/>
            <person name="Schmutz J."/>
            <person name="Grimwood J."/>
            <person name="Lindquist E."/>
            <person name="Lucas S."/>
            <person name="Grigoriev I.V."/>
            <person name="Schmitt R."/>
            <person name="Kirk D."/>
            <person name="Rokhsar D.S."/>
        </authorList>
    </citation>
    <scope>NUCLEOTIDE SEQUENCE [LARGE SCALE GENOMIC DNA]</scope>
    <source>
        <strain evidence="3">f. Nagariensis / Eve</strain>
    </source>
</reference>
<proteinExistence type="predicted"/>
<sequence>MDPPPSALQSDLLTVKHTQDPTMLFPSHAFGRGGVGHFLCTGHSRVGLHRLPQASQQPASLSVTARRRLGSSRSMGEESSGASASGGSASGAATSLSGFSLISSDPVSVGATRAWETGGVQHTHNFVSSSRTVRPQDVPSASKWAAISYFENDPKEVARHMAIMEHVQAQHEAGKAAERQREQARHNLWAEQQREMFRRQRLEQAARYARSGIRPRSAYADLGAVAAAEDAHGVTEGDAAGAVSPTSSARAASAGGHPSYRDPAERFYTSEAVRSALSASGAAALYGSSGRLRPATAGVASHSGGLYERSLGGASSTQLQLSLSMQRRTYIPLPKKTYVNVHERMAAEALETPAARVAALAAAKARVEEERTQVAMVGELQELESFEARMRSLQRARSRAARPQAQRGNRSSGSGEEGSKEAEEDG</sequence>
<dbReference type="GeneID" id="9616250"/>
<keyword evidence="3" id="KW-1185">Reference proteome</keyword>
<dbReference type="KEGG" id="vcn:VOLCADRAFT_119015"/>
<feature type="region of interest" description="Disordered" evidence="1">
    <location>
        <begin position="50"/>
        <end position="90"/>
    </location>
</feature>
<feature type="compositionally biased region" description="Low complexity" evidence="1">
    <location>
        <begin position="71"/>
        <end position="90"/>
    </location>
</feature>
<protein>
    <submittedName>
        <fullName evidence="2">Uncharacterized protein</fullName>
    </submittedName>
</protein>
<dbReference type="RefSeq" id="XP_002955336.1">
    <property type="nucleotide sequence ID" value="XM_002955290.1"/>
</dbReference>
<accession>D8U9G5</accession>
<evidence type="ECO:0000313" key="3">
    <source>
        <dbReference type="Proteomes" id="UP000001058"/>
    </source>
</evidence>
<name>D8U9G5_VOLCA</name>
<gene>
    <name evidence="2" type="ORF">VOLCADRAFT_119015</name>
</gene>
<dbReference type="STRING" id="3068.D8U9G5"/>
<organism evidence="3">
    <name type="scientific">Volvox carteri f. nagariensis</name>
    <dbReference type="NCBI Taxonomy" id="3068"/>
    <lineage>
        <taxon>Eukaryota</taxon>
        <taxon>Viridiplantae</taxon>
        <taxon>Chlorophyta</taxon>
        <taxon>core chlorophytes</taxon>
        <taxon>Chlorophyceae</taxon>
        <taxon>CS clade</taxon>
        <taxon>Chlamydomonadales</taxon>
        <taxon>Volvocaceae</taxon>
        <taxon>Volvox</taxon>
    </lineage>
</organism>
<feature type="region of interest" description="Disordered" evidence="1">
    <location>
        <begin position="390"/>
        <end position="426"/>
    </location>
</feature>
<evidence type="ECO:0000313" key="2">
    <source>
        <dbReference type="EMBL" id="EFJ43636.1"/>
    </source>
</evidence>
<evidence type="ECO:0000256" key="1">
    <source>
        <dbReference type="SAM" id="MobiDB-lite"/>
    </source>
</evidence>
<dbReference type="AlphaFoldDB" id="D8U9G5"/>